<dbReference type="GeneID" id="300576875"/>
<evidence type="ECO:0000313" key="2">
    <source>
        <dbReference type="EMBL" id="TFB02552.1"/>
    </source>
</evidence>
<protein>
    <submittedName>
        <fullName evidence="2">Uncharacterized protein</fullName>
    </submittedName>
</protein>
<feature type="compositionally biased region" description="Polar residues" evidence="1">
    <location>
        <begin position="349"/>
        <end position="361"/>
    </location>
</feature>
<reference evidence="2 3" key="1">
    <citation type="submission" date="2018-01" db="EMBL/GenBank/DDBJ databases">
        <title>Genome characterization of the sugarcane-associated fungus Trichoderma ghanense CCMA-1212 and their application in lignocelulose bioconversion.</title>
        <authorList>
            <person name="Steindorff A.S."/>
            <person name="Mendes T.D."/>
            <person name="Vilela E.S.D."/>
            <person name="Rodrigues D.S."/>
            <person name="Formighieri E.F."/>
            <person name="Melo I.S."/>
            <person name="Favaro L.C.L."/>
        </authorList>
    </citation>
    <scope>NUCLEOTIDE SEQUENCE [LARGE SCALE GENOMIC DNA]</scope>
    <source>
        <strain evidence="2 3">CCMA-1212</strain>
    </source>
</reference>
<dbReference type="RefSeq" id="XP_073558753.1">
    <property type="nucleotide sequence ID" value="XM_073702425.1"/>
</dbReference>
<sequence length="453" mass="49466">MGDELDGGSLLRCPPYEHDTRFDIVLVDEDPNADETAAELKSSFIVQGTNLGGGGLIDEPVGDNALTVQCDLVQVIHGTMSEGGSPATLLVFQFAFVPRGNRRRFKEVEINITFSAGEVSEITPKGTWATLQSEKQQELTHSVSPGLEAGFGSAKATMGYTWELKETQTIQGRSSVVGSRHSLMQAGNSTRRRMNNIFWGLYENPQTKSGIPSFMQAAALMKGEGLMWASQDQTFSAEITIRGTVETHDWFKGKWASFEKKMSSKGKEKNKVVLIPEKSTGSLPDTHNLMKVNLNTYKQLVTIRQWEDGDGKPSAYGSAQGLAQQEAIGKQHDKGKLLAVGPPDEISPDLTQNATRHSVSGTDLGGESNMPTSEPAVYASERATTANSTPQDALGEDLVASLSAKEKQQRLSDVEEELSLVRNEAKLVSQLLVLAREERKLLQKRKKLRGFHG</sequence>
<comment type="caution">
    <text evidence="2">The sequence shown here is derived from an EMBL/GenBank/DDBJ whole genome shotgun (WGS) entry which is preliminary data.</text>
</comment>
<dbReference type="EMBL" id="PPTA01000006">
    <property type="protein sequence ID" value="TFB02552.1"/>
    <property type="molecule type" value="Genomic_DNA"/>
</dbReference>
<evidence type="ECO:0000256" key="1">
    <source>
        <dbReference type="SAM" id="MobiDB-lite"/>
    </source>
</evidence>
<proteinExistence type="predicted"/>
<feature type="region of interest" description="Disordered" evidence="1">
    <location>
        <begin position="310"/>
        <end position="373"/>
    </location>
</feature>
<accession>A0ABY2H4X4</accession>
<gene>
    <name evidence="2" type="ORF">CCMA1212_005149</name>
</gene>
<keyword evidence="3" id="KW-1185">Reference proteome</keyword>
<organism evidence="2 3">
    <name type="scientific">Trichoderma ghanense</name>
    <dbReference type="NCBI Taxonomy" id="65468"/>
    <lineage>
        <taxon>Eukaryota</taxon>
        <taxon>Fungi</taxon>
        <taxon>Dikarya</taxon>
        <taxon>Ascomycota</taxon>
        <taxon>Pezizomycotina</taxon>
        <taxon>Sordariomycetes</taxon>
        <taxon>Hypocreomycetidae</taxon>
        <taxon>Hypocreales</taxon>
        <taxon>Hypocreaceae</taxon>
        <taxon>Trichoderma</taxon>
    </lineage>
</organism>
<dbReference type="Proteomes" id="UP001642720">
    <property type="component" value="Unassembled WGS sequence"/>
</dbReference>
<name>A0ABY2H4X4_9HYPO</name>
<evidence type="ECO:0000313" key="3">
    <source>
        <dbReference type="Proteomes" id="UP001642720"/>
    </source>
</evidence>